<dbReference type="PATRIC" id="fig|2162.10.peg.366"/>
<reference evidence="1" key="1">
    <citation type="submission" date="2014-09" db="EMBL/GenBank/DDBJ databases">
        <authorList>
            <person name="Wibberg D."/>
        </authorList>
    </citation>
    <scope>NUCLEOTIDE SEQUENCE [LARGE SCALE GENOMIC DNA]</scope>
    <source>
        <strain evidence="1">Mb9</strain>
    </source>
</reference>
<dbReference type="GeneID" id="26738618"/>
<dbReference type="RefSeq" id="WP_060537354.1">
    <property type="nucleotide sequence ID" value="NZ_LN734822.1"/>
</dbReference>
<dbReference type="EMBL" id="LN734822">
    <property type="protein sequence ID" value="CEL24004.1"/>
    <property type="molecule type" value="Genomic_DNA"/>
</dbReference>
<sequence length="158" mass="19044">MRHSYGTVDRKNILLYKPQLFHRTNDLLIFPSRDLQKWHSEIIELLDGFFQINAQTDTITTEDINLAFGLITEIDNELTSLFNSKKELDFSYQYVSQMDIKYKKRNPQLYGRDMYHVDRKVLRITPQVKYQHQMEILDYAQWLWAQKDKPTLLKVKKK</sequence>
<gene>
    <name evidence="1" type="ORF">MB9_0356</name>
</gene>
<proteinExistence type="predicted"/>
<dbReference type="AlphaFoldDB" id="A0A0S4FQ13"/>
<evidence type="ECO:0000313" key="1">
    <source>
        <dbReference type="EMBL" id="CEL24004.1"/>
    </source>
</evidence>
<keyword evidence="2" id="KW-1185">Reference proteome</keyword>
<accession>A0A0S4FQ13</accession>
<dbReference type="Proteomes" id="UP000062768">
    <property type="component" value="Chromosome I"/>
</dbReference>
<protein>
    <submittedName>
        <fullName evidence="1">Uncharacterized protein</fullName>
    </submittedName>
</protein>
<evidence type="ECO:0000313" key="2">
    <source>
        <dbReference type="Proteomes" id="UP000062768"/>
    </source>
</evidence>
<organism evidence="1 2">
    <name type="scientific">Methanobacterium formicicum</name>
    <dbReference type="NCBI Taxonomy" id="2162"/>
    <lineage>
        <taxon>Archaea</taxon>
        <taxon>Methanobacteriati</taxon>
        <taxon>Methanobacteriota</taxon>
        <taxon>Methanomada group</taxon>
        <taxon>Methanobacteria</taxon>
        <taxon>Methanobacteriales</taxon>
        <taxon>Methanobacteriaceae</taxon>
        <taxon>Methanobacterium</taxon>
    </lineage>
</organism>
<name>A0A0S4FQ13_METFO</name>